<sequence>MHTLLKLGVAAGAAYAVDSQLGFSKDLFMLNAGRQTLKFVEQEMAAGRYSQIDRFLLHVARKPNEPFLVYQEEAGSGVETVKQWTWKEVDIESNKIAHLLLHLGVRPGDMIAVLYQNTPEFIFIMLATWKIGASCALLNHHQRGRVLLHSVGVSRARLLLFEAAMSDAVAEAYEWNEGGVSGLKERGLQLACFSLTAPPDFPFPHLSFCPNIIDLEHPLWCAAVPAELRRAVGPKSVAYLVYTSGTTGMPKATNLSHVRLCTTVTFRYLDVFREGERIYPVGPFFHFNAQIGIMHGLNLGDTICFTRRFSASNFFAFCAQTGVNCFPFVGEFLRFILYTPPSPWDRNHKVRSCGGNGVRPDIWGPFEQRFGVRINEGYGSTEGVVGSFNPFGKQGAVGFQGILVKALNPQTPRIVKIDPITEELVRDPKTGFCIECSSGEPGEMIGRFINENFEGYFGDDKSTNKKFVRDVFEKGDTWWRSGDLLFKDWRGWVYFVDRIGDTFRWKGENVSTTEVRDVLLGFSDLEDANVYGVQIPGLDGMGRTGTAAVIFKDHVRNPEAYERKSLRALSQYVKRQLPPYAIPRFLRVYQNFDAVSTVTFKHRKVELQKEGFDPSKISERLYFFDEGKGGYVSLTPEVYNTIVAGKAKL</sequence>
<dbReference type="AlphaFoldDB" id="A0A139AYV7"/>
<dbReference type="EMBL" id="KQ965732">
    <property type="protein sequence ID" value="KXS21743.1"/>
    <property type="molecule type" value="Genomic_DNA"/>
</dbReference>
<gene>
    <name evidence="6" type="ORF">M427DRAFT_277678</name>
</gene>
<evidence type="ECO:0000256" key="1">
    <source>
        <dbReference type="ARBA" id="ARBA00006432"/>
    </source>
</evidence>
<feature type="domain" description="AMP-dependent synthetase/ligase" evidence="5">
    <location>
        <begin position="58"/>
        <end position="445"/>
    </location>
</feature>
<dbReference type="GO" id="GO:0044539">
    <property type="term" value="P:long-chain fatty acid import into cell"/>
    <property type="evidence" value="ECO:0007669"/>
    <property type="project" value="TreeGrafter"/>
</dbReference>
<keyword evidence="7" id="KW-1185">Reference proteome</keyword>
<evidence type="ECO:0000256" key="3">
    <source>
        <dbReference type="ARBA" id="ARBA00022741"/>
    </source>
</evidence>
<dbReference type="InterPro" id="IPR000873">
    <property type="entry name" value="AMP-dep_synth/lig_dom"/>
</dbReference>
<proteinExistence type="inferred from homology"/>
<dbReference type="GO" id="GO:0005886">
    <property type="term" value="C:plasma membrane"/>
    <property type="evidence" value="ECO:0007669"/>
    <property type="project" value="TreeGrafter"/>
</dbReference>
<evidence type="ECO:0000256" key="2">
    <source>
        <dbReference type="ARBA" id="ARBA00022598"/>
    </source>
</evidence>
<evidence type="ECO:0000256" key="4">
    <source>
        <dbReference type="ARBA" id="ARBA00022840"/>
    </source>
</evidence>
<keyword evidence="4" id="KW-0067">ATP-binding</keyword>
<dbReference type="OrthoDB" id="288590at2759"/>
<dbReference type="InterPro" id="IPR020845">
    <property type="entry name" value="AMP-binding_CS"/>
</dbReference>
<dbReference type="GO" id="GO:0004467">
    <property type="term" value="F:long-chain fatty acid-CoA ligase activity"/>
    <property type="evidence" value="ECO:0007669"/>
    <property type="project" value="TreeGrafter"/>
</dbReference>
<dbReference type="STRING" id="1344416.A0A139AYV7"/>
<evidence type="ECO:0000313" key="7">
    <source>
        <dbReference type="Proteomes" id="UP000070544"/>
    </source>
</evidence>
<dbReference type="OMA" id="WRFIRIF"/>
<dbReference type="Proteomes" id="UP000070544">
    <property type="component" value="Unassembled WGS sequence"/>
</dbReference>
<dbReference type="Gene3D" id="3.40.50.12780">
    <property type="entry name" value="N-terminal domain of ligase-like"/>
    <property type="match status" value="1"/>
</dbReference>
<dbReference type="Gene3D" id="3.30.300.30">
    <property type="match status" value="1"/>
</dbReference>
<comment type="similarity">
    <text evidence="1">Belongs to the ATP-dependent AMP-binding enzyme family.</text>
</comment>
<protein>
    <submittedName>
        <fullName evidence="6">Acetyl-CoA synthetase-like protein</fullName>
    </submittedName>
</protein>
<dbReference type="InterPro" id="IPR045851">
    <property type="entry name" value="AMP-bd_C_sf"/>
</dbReference>
<dbReference type="PANTHER" id="PTHR43107">
    <property type="entry name" value="LONG-CHAIN FATTY ACID TRANSPORT PROTEIN"/>
    <property type="match status" value="1"/>
</dbReference>
<evidence type="ECO:0000313" key="6">
    <source>
        <dbReference type="EMBL" id="KXS21743.1"/>
    </source>
</evidence>
<keyword evidence="2" id="KW-0436">Ligase</keyword>
<dbReference type="GO" id="GO:0005524">
    <property type="term" value="F:ATP binding"/>
    <property type="evidence" value="ECO:0007669"/>
    <property type="project" value="UniProtKB-KW"/>
</dbReference>
<dbReference type="GO" id="GO:0005324">
    <property type="term" value="F:long-chain fatty acid transmembrane transporter activity"/>
    <property type="evidence" value="ECO:0007669"/>
    <property type="project" value="TreeGrafter"/>
</dbReference>
<organism evidence="6 7">
    <name type="scientific">Gonapodya prolifera (strain JEL478)</name>
    <name type="common">Monoblepharis prolifera</name>
    <dbReference type="NCBI Taxonomy" id="1344416"/>
    <lineage>
        <taxon>Eukaryota</taxon>
        <taxon>Fungi</taxon>
        <taxon>Fungi incertae sedis</taxon>
        <taxon>Chytridiomycota</taxon>
        <taxon>Chytridiomycota incertae sedis</taxon>
        <taxon>Monoblepharidomycetes</taxon>
        <taxon>Monoblepharidales</taxon>
        <taxon>Gonapodyaceae</taxon>
        <taxon>Gonapodya</taxon>
    </lineage>
</organism>
<dbReference type="PROSITE" id="PS00455">
    <property type="entry name" value="AMP_BINDING"/>
    <property type="match status" value="1"/>
</dbReference>
<dbReference type="SUPFAM" id="SSF56801">
    <property type="entry name" value="Acetyl-CoA synthetase-like"/>
    <property type="match status" value="1"/>
</dbReference>
<accession>A0A139AYV7</accession>
<dbReference type="Pfam" id="PF00501">
    <property type="entry name" value="AMP-binding"/>
    <property type="match status" value="1"/>
</dbReference>
<dbReference type="InterPro" id="IPR042099">
    <property type="entry name" value="ANL_N_sf"/>
</dbReference>
<name>A0A139AYV7_GONPJ</name>
<keyword evidence="3" id="KW-0547">Nucleotide-binding</keyword>
<evidence type="ECO:0000259" key="5">
    <source>
        <dbReference type="Pfam" id="PF00501"/>
    </source>
</evidence>
<dbReference type="PANTHER" id="PTHR43107:SF15">
    <property type="entry name" value="FATTY ACID TRANSPORT PROTEIN 3, ISOFORM A"/>
    <property type="match status" value="1"/>
</dbReference>
<reference evidence="6 7" key="1">
    <citation type="journal article" date="2015" name="Genome Biol. Evol.">
        <title>Phylogenomic analyses indicate that early fungi evolved digesting cell walls of algal ancestors of land plants.</title>
        <authorList>
            <person name="Chang Y."/>
            <person name="Wang S."/>
            <person name="Sekimoto S."/>
            <person name="Aerts A.L."/>
            <person name="Choi C."/>
            <person name="Clum A."/>
            <person name="LaButti K.M."/>
            <person name="Lindquist E.A."/>
            <person name="Yee Ngan C."/>
            <person name="Ohm R.A."/>
            <person name="Salamov A.A."/>
            <person name="Grigoriev I.V."/>
            <person name="Spatafora J.W."/>
            <person name="Berbee M.L."/>
        </authorList>
    </citation>
    <scope>NUCLEOTIDE SEQUENCE [LARGE SCALE GENOMIC DNA]</scope>
    <source>
        <strain evidence="6 7">JEL478</strain>
    </source>
</reference>